<accession>A0A0J6CTG3</accession>
<dbReference type="OrthoDB" id="9804774at2"/>
<dbReference type="InterPro" id="IPR020904">
    <property type="entry name" value="Sc_DH/Rdtase_CS"/>
</dbReference>
<protein>
    <submittedName>
        <fullName evidence="4">Oxidoreductase</fullName>
    </submittedName>
</protein>
<dbReference type="Proteomes" id="UP000035996">
    <property type="component" value="Unassembled WGS sequence"/>
</dbReference>
<dbReference type="FunFam" id="3.40.50.720:FF:000084">
    <property type="entry name" value="Short-chain dehydrogenase reductase"/>
    <property type="match status" value="1"/>
</dbReference>
<dbReference type="InterPro" id="IPR036291">
    <property type="entry name" value="NAD(P)-bd_dom_sf"/>
</dbReference>
<dbReference type="EMBL" id="LELK01000004">
    <property type="protein sequence ID" value="KMM36483.1"/>
    <property type="molecule type" value="Genomic_DNA"/>
</dbReference>
<evidence type="ECO:0000313" key="5">
    <source>
        <dbReference type="Proteomes" id="UP000035996"/>
    </source>
</evidence>
<sequence>MDLQLSNKLALVTGSTSGIGKGIAETLLKEGAEVIVNGRTEERVNNLVEELSSLGKVHGIVADLSKADESEKLVDEVKNLGNLDILINNMGMFEVKAFEEVTDEEWMTYFQTNVVSAVRLSRQFLPEMLARDTGRVLNIASEAGVKPLAQMIPYSVTKSSLISLSRGLAEMTKGTNVTVNSVLPGPTWTDGVAAFMKGAAAEEGKDLEKFTEDYFKDNEPTSLIQRFATVEEVASTVTFLASPLSSAINGSAQRVEGGIIRSI</sequence>
<evidence type="ECO:0000256" key="1">
    <source>
        <dbReference type="ARBA" id="ARBA00006484"/>
    </source>
</evidence>
<gene>
    <name evidence="4" type="ORF">AB986_10925</name>
</gene>
<evidence type="ECO:0000256" key="3">
    <source>
        <dbReference type="RuleBase" id="RU000363"/>
    </source>
</evidence>
<dbReference type="PRINTS" id="PR00080">
    <property type="entry name" value="SDRFAMILY"/>
</dbReference>
<comment type="similarity">
    <text evidence="1 3">Belongs to the short-chain dehydrogenases/reductases (SDR) family.</text>
</comment>
<dbReference type="RefSeq" id="WP_048311195.1">
    <property type="nucleotide sequence ID" value="NZ_CP119526.1"/>
</dbReference>
<reference evidence="4" key="1">
    <citation type="submission" date="2015-06" db="EMBL/GenBank/DDBJ databases">
        <authorList>
            <person name="Liu B."/>
            <person name="Wang J."/>
            <person name="Zhu Y."/>
            <person name="Liu G."/>
            <person name="Chen Q."/>
            <person name="Zheng C."/>
            <person name="Che J."/>
            <person name="Ge C."/>
            <person name="Shi H."/>
            <person name="Pan Z."/>
            <person name="Liu X."/>
        </authorList>
    </citation>
    <scope>NUCLEOTIDE SEQUENCE [LARGE SCALE GENOMIC DNA]</scope>
    <source>
        <strain evidence="4">DSM 16346</strain>
    </source>
</reference>
<name>A0A0J6CTG3_9BACL</name>
<evidence type="ECO:0000256" key="2">
    <source>
        <dbReference type="ARBA" id="ARBA00023002"/>
    </source>
</evidence>
<evidence type="ECO:0000313" key="4">
    <source>
        <dbReference type="EMBL" id="KMM36483.1"/>
    </source>
</evidence>
<proteinExistence type="inferred from homology"/>
<dbReference type="SUPFAM" id="SSF51735">
    <property type="entry name" value="NAD(P)-binding Rossmann-fold domains"/>
    <property type="match status" value="1"/>
</dbReference>
<dbReference type="GO" id="GO:0008206">
    <property type="term" value="P:bile acid metabolic process"/>
    <property type="evidence" value="ECO:0007669"/>
    <property type="project" value="UniProtKB-ARBA"/>
</dbReference>
<dbReference type="STRING" id="157733.AB986_10925"/>
<dbReference type="Gene3D" id="3.40.50.720">
    <property type="entry name" value="NAD(P)-binding Rossmann-like Domain"/>
    <property type="match status" value="1"/>
</dbReference>
<dbReference type="Pfam" id="PF00106">
    <property type="entry name" value="adh_short"/>
    <property type="match status" value="1"/>
</dbReference>
<dbReference type="AlphaFoldDB" id="A0A0J6CTG3"/>
<dbReference type="PROSITE" id="PS00061">
    <property type="entry name" value="ADH_SHORT"/>
    <property type="match status" value="1"/>
</dbReference>
<keyword evidence="5" id="KW-1185">Reference proteome</keyword>
<dbReference type="PRINTS" id="PR00081">
    <property type="entry name" value="GDHRDH"/>
</dbReference>
<dbReference type="GO" id="GO:0016491">
    <property type="term" value="F:oxidoreductase activity"/>
    <property type="evidence" value="ECO:0007669"/>
    <property type="project" value="UniProtKB-KW"/>
</dbReference>
<dbReference type="InterPro" id="IPR050259">
    <property type="entry name" value="SDR"/>
</dbReference>
<keyword evidence="2" id="KW-0560">Oxidoreductase</keyword>
<comment type="caution">
    <text evidence="4">The sequence shown here is derived from an EMBL/GenBank/DDBJ whole genome shotgun (WGS) entry which is preliminary data.</text>
</comment>
<dbReference type="CDD" id="cd05233">
    <property type="entry name" value="SDR_c"/>
    <property type="match status" value="1"/>
</dbReference>
<dbReference type="InterPro" id="IPR002347">
    <property type="entry name" value="SDR_fam"/>
</dbReference>
<dbReference type="PANTHER" id="PTHR42879">
    <property type="entry name" value="3-OXOACYL-(ACYL-CARRIER-PROTEIN) REDUCTASE"/>
    <property type="match status" value="1"/>
</dbReference>
<organism evidence="4 5">
    <name type="scientific">Guptibacillus hwajinpoensis</name>
    <dbReference type="NCBI Taxonomy" id="208199"/>
    <lineage>
        <taxon>Bacteria</taxon>
        <taxon>Bacillati</taxon>
        <taxon>Bacillota</taxon>
        <taxon>Bacilli</taxon>
        <taxon>Bacillales</taxon>
        <taxon>Guptibacillaceae</taxon>
        <taxon>Guptibacillus</taxon>
    </lineage>
</organism>
<dbReference type="PATRIC" id="fig|157733.3.peg.197"/>